<evidence type="ECO:0000256" key="4">
    <source>
        <dbReference type="SAM" id="Coils"/>
    </source>
</evidence>
<dbReference type="InterPro" id="IPR051212">
    <property type="entry name" value="Type-I_RE_S_subunit"/>
</dbReference>
<dbReference type="PANTHER" id="PTHR43140:SF1">
    <property type="entry name" value="TYPE I RESTRICTION ENZYME ECOKI SPECIFICITY SUBUNIT"/>
    <property type="match status" value="1"/>
</dbReference>
<evidence type="ECO:0000313" key="7">
    <source>
        <dbReference type="Proteomes" id="UP001597414"/>
    </source>
</evidence>
<evidence type="ECO:0000313" key="6">
    <source>
        <dbReference type="EMBL" id="MFD2200186.1"/>
    </source>
</evidence>
<keyword evidence="6" id="KW-0255">Endonuclease</keyword>
<comment type="similarity">
    <text evidence="1">Belongs to the type-I restriction system S methylase family.</text>
</comment>
<evidence type="ECO:0000256" key="2">
    <source>
        <dbReference type="ARBA" id="ARBA00022747"/>
    </source>
</evidence>
<keyword evidence="7" id="KW-1185">Reference proteome</keyword>
<accession>A0ABW5B475</accession>
<proteinExistence type="inferred from homology"/>
<keyword evidence="4" id="KW-0175">Coiled coil</keyword>
<evidence type="ECO:0000259" key="5">
    <source>
        <dbReference type="Pfam" id="PF01420"/>
    </source>
</evidence>
<dbReference type="Proteomes" id="UP001597414">
    <property type="component" value="Unassembled WGS sequence"/>
</dbReference>
<dbReference type="GO" id="GO:0004519">
    <property type="term" value="F:endonuclease activity"/>
    <property type="evidence" value="ECO:0007669"/>
    <property type="project" value="UniProtKB-KW"/>
</dbReference>
<dbReference type="SUPFAM" id="SSF116734">
    <property type="entry name" value="DNA methylase specificity domain"/>
    <property type="match status" value="2"/>
</dbReference>
<evidence type="ECO:0000256" key="3">
    <source>
        <dbReference type="ARBA" id="ARBA00023125"/>
    </source>
</evidence>
<feature type="domain" description="Type I restriction modification DNA specificity" evidence="5">
    <location>
        <begin position="268"/>
        <end position="409"/>
    </location>
</feature>
<dbReference type="Gene3D" id="3.90.220.20">
    <property type="entry name" value="DNA methylase specificity domains"/>
    <property type="match status" value="2"/>
</dbReference>
<sequence>MRIVKLSEVLKHRKEFIQISDDQSYKLCRVQTNRKGVLLREIKIGALIQTKKQQVCKKGDFIVAEMDAKVGGYGFIPEDLDGSIVSSHYFLFDVDFGKIRKEYLEAIIQTEIIQEQIKAKGSTNYSAIRPKDVLNWEIPLATLDEQKEIEKNFLKIREVSINLLVEIECQKTLLSQLKQSILQEAIQGKLTEEWRVLRQSQQAPLEPASELLKRIQAEKAKLIKEKKIKKEKPLPPITDSEKPFELPEGWEWCRFQTISINRDELRKPISKRERESKNKLYDYYGASGVIDKIDGFTHDGKFLLIGEDGSNLRLRSTPVAFEASGKFWVNNHAHSVQFIEEITQKFIRDFINGIDLTPFITGGFQPKLSQGNLNLIPVPFPPLEEQQAIVGKVESLMEKCRALEEEINQSEQHAQMLMQAVMKEAFER</sequence>
<dbReference type="RefSeq" id="WP_380799777.1">
    <property type="nucleotide sequence ID" value="NZ_JBHUIV010000003.1"/>
</dbReference>
<dbReference type="CDD" id="cd17262">
    <property type="entry name" value="RMtype1_S_Aco12261I-TRD2-CR2"/>
    <property type="match status" value="1"/>
</dbReference>
<organism evidence="6 7">
    <name type="scientific">Shivajiella indica</name>
    <dbReference type="NCBI Taxonomy" id="872115"/>
    <lineage>
        <taxon>Bacteria</taxon>
        <taxon>Pseudomonadati</taxon>
        <taxon>Bacteroidota</taxon>
        <taxon>Cytophagia</taxon>
        <taxon>Cytophagales</taxon>
        <taxon>Cyclobacteriaceae</taxon>
        <taxon>Shivajiella</taxon>
    </lineage>
</organism>
<dbReference type="InterPro" id="IPR044946">
    <property type="entry name" value="Restrct_endonuc_typeI_TRD_sf"/>
</dbReference>
<feature type="coiled-coil region" evidence="4">
    <location>
        <begin position="393"/>
        <end position="420"/>
    </location>
</feature>
<dbReference type="InterPro" id="IPR000055">
    <property type="entry name" value="Restrct_endonuc_typeI_TRD"/>
</dbReference>
<keyword evidence="6" id="KW-0378">Hydrolase</keyword>
<keyword evidence="3" id="KW-0238">DNA-binding</keyword>
<comment type="caution">
    <text evidence="6">The sequence shown here is derived from an EMBL/GenBank/DDBJ whole genome shotgun (WGS) entry which is preliminary data.</text>
</comment>
<evidence type="ECO:0000256" key="1">
    <source>
        <dbReference type="ARBA" id="ARBA00010923"/>
    </source>
</evidence>
<feature type="domain" description="Type I restriction modification DNA specificity" evidence="5">
    <location>
        <begin position="4"/>
        <end position="151"/>
    </location>
</feature>
<name>A0ABW5B475_9BACT</name>
<dbReference type="Pfam" id="PF01420">
    <property type="entry name" value="Methylase_S"/>
    <property type="match status" value="2"/>
</dbReference>
<gene>
    <name evidence="6" type="ORF">ACFSKV_01320</name>
</gene>
<protein>
    <submittedName>
        <fullName evidence="6">Restriction endonuclease subunit S</fullName>
    </submittedName>
</protein>
<dbReference type="PANTHER" id="PTHR43140">
    <property type="entry name" value="TYPE-1 RESTRICTION ENZYME ECOKI SPECIFICITY PROTEIN"/>
    <property type="match status" value="1"/>
</dbReference>
<dbReference type="EMBL" id="JBHUIV010000003">
    <property type="protein sequence ID" value="MFD2200186.1"/>
    <property type="molecule type" value="Genomic_DNA"/>
</dbReference>
<keyword evidence="6" id="KW-0540">Nuclease</keyword>
<keyword evidence="2" id="KW-0680">Restriction system</keyword>
<reference evidence="7" key="1">
    <citation type="journal article" date="2019" name="Int. J. Syst. Evol. Microbiol.">
        <title>The Global Catalogue of Microorganisms (GCM) 10K type strain sequencing project: providing services to taxonomists for standard genome sequencing and annotation.</title>
        <authorList>
            <consortium name="The Broad Institute Genomics Platform"/>
            <consortium name="The Broad Institute Genome Sequencing Center for Infectious Disease"/>
            <person name="Wu L."/>
            <person name="Ma J."/>
        </authorList>
    </citation>
    <scope>NUCLEOTIDE SEQUENCE [LARGE SCALE GENOMIC DNA]</scope>
    <source>
        <strain evidence="7">KCTC 19812</strain>
    </source>
</reference>